<dbReference type="Proteomes" id="UP000692954">
    <property type="component" value="Unassembled WGS sequence"/>
</dbReference>
<keyword evidence="2" id="KW-1185">Reference proteome</keyword>
<gene>
    <name evidence="1" type="ORF">PSON_ATCC_30995.1.T0020092</name>
</gene>
<sequence>MQNENTLIHYLNLKSPRNIRSNSNKITNITQQQRIEISKRFQLMVSKNSIKPQNINPLYPNLTERVENQVQRNLLSTRTTQRDAHSQVKASHLISRFRLRISKSIEKYINKQENQTLIKILSYKEMDAQVLTPRQLTLEARIKNRNENYSVFYRKIKRVQSDHQDQQTTNIINNNKTVHKPLSYYFSSHACKIK</sequence>
<dbReference type="AlphaFoldDB" id="A0A8S1K015"/>
<protein>
    <submittedName>
        <fullName evidence="1">Uncharacterized protein</fullName>
    </submittedName>
</protein>
<evidence type="ECO:0000313" key="1">
    <source>
        <dbReference type="EMBL" id="CAD8046839.1"/>
    </source>
</evidence>
<name>A0A8S1K015_9CILI</name>
<proteinExistence type="predicted"/>
<accession>A0A8S1K015</accession>
<evidence type="ECO:0000313" key="2">
    <source>
        <dbReference type="Proteomes" id="UP000692954"/>
    </source>
</evidence>
<reference evidence="1" key="1">
    <citation type="submission" date="2021-01" db="EMBL/GenBank/DDBJ databases">
        <authorList>
            <consortium name="Genoscope - CEA"/>
            <person name="William W."/>
        </authorList>
    </citation>
    <scope>NUCLEOTIDE SEQUENCE</scope>
</reference>
<dbReference type="OrthoDB" id="295718at2759"/>
<organism evidence="1 2">
    <name type="scientific">Paramecium sonneborni</name>
    <dbReference type="NCBI Taxonomy" id="65129"/>
    <lineage>
        <taxon>Eukaryota</taxon>
        <taxon>Sar</taxon>
        <taxon>Alveolata</taxon>
        <taxon>Ciliophora</taxon>
        <taxon>Intramacronucleata</taxon>
        <taxon>Oligohymenophorea</taxon>
        <taxon>Peniculida</taxon>
        <taxon>Parameciidae</taxon>
        <taxon>Paramecium</taxon>
    </lineage>
</organism>
<dbReference type="EMBL" id="CAJJDN010000002">
    <property type="protein sequence ID" value="CAD8046839.1"/>
    <property type="molecule type" value="Genomic_DNA"/>
</dbReference>
<comment type="caution">
    <text evidence="1">The sequence shown here is derived from an EMBL/GenBank/DDBJ whole genome shotgun (WGS) entry which is preliminary data.</text>
</comment>